<proteinExistence type="inferred from homology"/>
<evidence type="ECO:0000256" key="11">
    <source>
        <dbReference type="ARBA" id="ARBA00022989"/>
    </source>
</evidence>
<evidence type="ECO:0000256" key="7">
    <source>
        <dbReference type="ARBA" id="ARBA00022729"/>
    </source>
</evidence>
<keyword evidence="8 14" id="KW-0547">Nucleotide-binding</keyword>
<dbReference type="GO" id="GO:0071363">
    <property type="term" value="P:cellular response to growth factor stimulus"/>
    <property type="evidence" value="ECO:0007669"/>
    <property type="project" value="TreeGrafter"/>
</dbReference>
<dbReference type="InterPro" id="IPR011009">
    <property type="entry name" value="Kinase-like_dom_sf"/>
</dbReference>
<evidence type="ECO:0000256" key="9">
    <source>
        <dbReference type="ARBA" id="ARBA00022777"/>
    </source>
</evidence>
<reference evidence="19" key="1">
    <citation type="submission" date="2022-11" db="EMBL/GenBank/DDBJ databases">
        <authorList>
            <person name="Kikuchi T."/>
        </authorList>
    </citation>
    <scope>NUCLEOTIDE SEQUENCE</scope>
    <source>
        <strain evidence="19">PS1010</strain>
    </source>
</reference>
<keyword evidence="4" id="KW-0723">Serine/threonine-protein kinase</keyword>
<dbReference type="PROSITE" id="PS00107">
    <property type="entry name" value="PROTEIN_KINASE_ATP"/>
    <property type="match status" value="1"/>
</dbReference>
<dbReference type="GO" id="GO:0043235">
    <property type="term" value="C:receptor complex"/>
    <property type="evidence" value="ECO:0007669"/>
    <property type="project" value="TreeGrafter"/>
</dbReference>
<evidence type="ECO:0000256" key="8">
    <source>
        <dbReference type="ARBA" id="ARBA00022741"/>
    </source>
</evidence>
<dbReference type="EC" id="2.7.11.30" evidence="3"/>
<evidence type="ECO:0000256" key="16">
    <source>
        <dbReference type="SAM" id="SignalP"/>
    </source>
</evidence>
<evidence type="ECO:0000259" key="18">
    <source>
        <dbReference type="PROSITE" id="PS51256"/>
    </source>
</evidence>
<comment type="caution">
    <text evidence="19">The sequence shown here is derived from an EMBL/GenBank/DDBJ whole genome shotgun (WGS) entry which is preliminary data.</text>
</comment>
<dbReference type="InterPro" id="IPR045860">
    <property type="entry name" value="Snake_toxin-like_sf"/>
</dbReference>
<dbReference type="SUPFAM" id="SSF56112">
    <property type="entry name" value="Protein kinase-like (PK-like)"/>
    <property type="match status" value="1"/>
</dbReference>
<keyword evidence="20" id="KW-1185">Reference proteome</keyword>
<evidence type="ECO:0000256" key="15">
    <source>
        <dbReference type="SAM" id="Phobius"/>
    </source>
</evidence>
<organism evidence="19 20">
    <name type="scientific">Caenorhabditis angaria</name>
    <dbReference type="NCBI Taxonomy" id="860376"/>
    <lineage>
        <taxon>Eukaryota</taxon>
        <taxon>Metazoa</taxon>
        <taxon>Ecdysozoa</taxon>
        <taxon>Nematoda</taxon>
        <taxon>Chromadorea</taxon>
        <taxon>Rhabditida</taxon>
        <taxon>Rhabditina</taxon>
        <taxon>Rhabditomorpha</taxon>
        <taxon>Rhabditoidea</taxon>
        <taxon>Rhabditidae</taxon>
        <taxon>Peloderinae</taxon>
        <taxon>Caenorhabditis</taxon>
    </lineage>
</organism>
<feature type="domain" description="GS" evidence="18">
    <location>
        <begin position="227"/>
        <end position="257"/>
    </location>
</feature>
<dbReference type="FunFam" id="3.30.200.20:FF:000751">
    <property type="entry name" value="Receptor protein serine/threonine kinase"/>
    <property type="match status" value="1"/>
</dbReference>
<evidence type="ECO:0000256" key="13">
    <source>
        <dbReference type="ARBA" id="ARBA00023170"/>
    </source>
</evidence>
<sequence>MMRLFIFIIFLLNLKLCETEKDEWDIYDDENLALSIPSDAQGKPKEFRDQVLMEMRIRAKPRDVPENHCYCNYGPLHCDSNYTCIKHDKAACFHSIEEKYNKQERRMETWHKFGCASLERGSQASHLQCNQWRTTHQTPRSIACCYEGNYCNRDIEPPSYANIFHNEKPSESHPPLLSFKDGLKSETGIFLFILLALIIILTFAIFFLLSIAYYRRKNIKKASKTLSNMTEKEMLYYEDSGSGSEQATLLQRTVRQDLSIIKTIGQGRYGEVRKAAYRGRFVAVKTFYTTDEDSWKNERDVYQTHMINHENILQFVAADIWSEEDSMTKMLLVVDYHELGSLSDYLRREQTLTTDEALRLIHSCICGIEHLHTAVQGTGNYRKPEIAHRDIKSKNIIVKRAGVCCIADLGLALRCDIDYKILPEKFNVQVGTKRYMAPELLRKTLDPSEFAQFKMADIYSMSLVMWEVARRVEDTTAIGMINVDETLNDRSESSGLGDSVSSDGGVRVHRQKASLEVSLKAKPYMPPFDGVVEFDPSFEQMLDVVCVKGLRPPIENEWVKGNNIALCQLSQLMRDSWHMNPHYRHTALKLKKELNKLIDLVDKMNRGHKTSITKNMSQDADSGI</sequence>
<dbReference type="GO" id="GO:0005524">
    <property type="term" value="F:ATP binding"/>
    <property type="evidence" value="ECO:0007669"/>
    <property type="project" value="UniProtKB-UniRule"/>
</dbReference>
<keyword evidence="9" id="KW-0418">Kinase</keyword>
<dbReference type="PANTHER" id="PTHR23255:SF71">
    <property type="entry name" value="RECEPTOR PROTEIN SERINE_THREONINE KINASE"/>
    <property type="match status" value="1"/>
</dbReference>
<dbReference type="Proteomes" id="UP001152747">
    <property type="component" value="Unassembled WGS sequence"/>
</dbReference>
<accession>A0A9P1IBM1</accession>
<dbReference type="PROSITE" id="PS50011">
    <property type="entry name" value="PROTEIN_KINASE_DOM"/>
    <property type="match status" value="1"/>
</dbReference>
<feature type="domain" description="Protein kinase" evidence="17">
    <location>
        <begin position="258"/>
        <end position="598"/>
    </location>
</feature>
<dbReference type="AlphaFoldDB" id="A0A9P1IBM1"/>
<keyword evidence="5" id="KW-0808">Transferase</keyword>
<feature type="chain" id="PRO_5040300737" description="receptor protein serine/threonine kinase" evidence="16">
    <location>
        <begin position="20"/>
        <end position="624"/>
    </location>
</feature>
<evidence type="ECO:0000313" key="19">
    <source>
        <dbReference type="EMBL" id="CAI5442199.1"/>
    </source>
</evidence>
<keyword evidence="10 14" id="KW-0067">ATP-binding</keyword>
<dbReference type="Pfam" id="PF00069">
    <property type="entry name" value="Pkinase"/>
    <property type="match status" value="1"/>
</dbReference>
<gene>
    <name evidence="19" type="ORF">CAMP_LOCUS4836</name>
</gene>
<feature type="transmembrane region" description="Helical" evidence="15">
    <location>
        <begin position="189"/>
        <end position="214"/>
    </location>
</feature>
<dbReference type="PANTHER" id="PTHR23255">
    <property type="entry name" value="TRANSFORMING GROWTH FACTOR-BETA RECEPTOR TYPE I AND II"/>
    <property type="match status" value="1"/>
</dbReference>
<evidence type="ECO:0000256" key="1">
    <source>
        <dbReference type="ARBA" id="ARBA00004479"/>
    </source>
</evidence>
<evidence type="ECO:0000256" key="12">
    <source>
        <dbReference type="ARBA" id="ARBA00023136"/>
    </source>
</evidence>
<dbReference type="CDD" id="cd23586">
    <property type="entry name" value="TFP_LU_ECD_sma6"/>
    <property type="match status" value="1"/>
</dbReference>
<feature type="binding site" evidence="14">
    <location>
        <position position="285"/>
    </location>
    <ligand>
        <name>ATP</name>
        <dbReference type="ChEBI" id="CHEBI:30616"/>
    </ligand>
</feature>
<dbReference type="InterPro" id="IPR003605">
    <property type="entry name" value="GS_dom"/>
</dbReference>
<comment type="subcellular location">
    <subcellularLocation>
        <location evidence="1">Membrane</location>
        <topology evidence="1">Single-pass type I membrane protein</topology>
    </subcellularLocation>
</comment>
<dbReference type="InterPro" id="IPR000719">
    <property type="entry name" value="Prot_kinase_dom"/>
</dbReference>
<dbReference type="InterPro" id="IPR017441">
    <property type="entry name" value="Protein_kinase_ATP_BS"/>
</dbReference>
<evidence type="ECO:0000256" key="5">
    <source>
        <dbReference type="ARBA" id="ARBA00022679"/>
    </source>
</evidence>
<dbReference type="Gene3D" id="1.10.510.10">
    <property type="entry name" value="Transferase(Phosphotransferase) domain 1"/>
    <property type="match status" value="1"/>
</dbReference>
<keyword evidence="7 16" id="KW-0732">Signal</keyword>
<dbReference type="InterPro" id="IPR008271">
    <property type="entry name" value="Ser/Thr_kinase_AS"/>
</dbReference>
<evidence type="ECO:0000256" key="10">
    <source>
        <dbReference type="ARBA" id="ARBA00022840"/>
    </source>
</evidence>
<dbReference type="PROSITE" id="PS00108">
    <property type="entry name" value="PROTEIN_KINASE_ST"/>
    <property type="match status" value="1"/>
</dbReference>
<dbReference type="OrthoDB" id="69842at2759"/>
<evidence type="ECO:0000313" key="20">
    <source>
        <dbReference type="Proteomes" id="UP001152747"/>
    </source>
</evidence>
<dbReference type="SUPFAM" id="SSF57302">
    <property type="entry name" value="Snake toxin-like"/>
    <property type="match status" value="1"/>
</dbReference>
<keyword evidence="12 15" id="KW-0472">Membrane</keyword>
<dbReference type="EMBL" id="CANHGI010000002">
    <property type="protein sequence ID" value="CAI5442199.1"/>
    <property type="molecule type" value="Genomic_DNA"/>
</dbReference>
<keyword evidence="11 15" id="KW-1133">Transmembrane helix</keyword>
<dbReference type="InterPro" id="IPR000333">
    <property type="entry name" value="TGFB_receptor"/>
</dbReference>
<feature type="signal peptide" evidence="16">
    <location>
        <begin position="1"/>
        <end position="19"/>
    </location>
</feature>
<evidence type="ECO:0000256" key="4">
    <source>
        <dbReference type="ARBA" id="ARBA00022527"/>
    </source>
</evidence>
<dbReference type="GO" id="GO:0005886">
    <property type="term" value="C:plasma membrane"/>
    <property type="evidence" value="ECO:0007669"/>
    <property type="project" value="TreeGrafter"/>
</dbReference>
<protein>
    <recommendedName>
        <fullName evidence="3">receptor protein serine/threonine kinase</fullName>
        <ecNumber evidence="3">2.7.11.30</ecNumber>
    </recommendedName>
</protein>
<evidence type="ECO:0000256" key="6">
    <source>
        <dbReference type="ARBA" id="ARBA00022692"/>
    </source>
</evidence>
<dbReference type="Gene3D" id="3.30.200.20">
    <property type="entry name" value="Phosphorylase Kinase, domain 1"/>
    <property type="match status" value="1"/>
</dbReference>
<dbReference type="GO" id="GO:0004675">
    <property type="term" value="F:transmembrane receptor protein serine/threonine kinase activity"/>
    <property type="evidence" value="ECO:0007669"/>
    <property type="project" value="UniProtKB-EC"/>
</dbReference>
<evidence type="ECO:0000256" key="2">
    <source>
        <dbReference type="ARBA" id="ARBA00009605"/>
    </source>
</evidence>
<dbReference type="PROSITE" id="PS51256">
    <property type="entry name" value="GS"/>
    <property type="match status" value="1"/>
</dbReference>
<evidence type="ECO:0000256" key="3">
    <source>
        <dbReference type="ARBA" id="ARBA00012401"/>
    </source>
</evidence>
<name>A0A9P1IBM1_9PELO</name>
<keyword evidence="6 15" id="KW-0812">Transmembrane</keyword>
<evidence type="ECO:0000256" key="14">
    <source>
        <dbReference type="PROSITE-ProRule" id="PRU10141"/>
    </source>
</evidence>
<dbReference type="Gene3D" id="2.10.60.10">
    <property type="entry name" value="CD59"/>
    <property type="match status" value="1"/>
</dbReference>
<evidence type="ECO:0000259" key="17">
    <source>
        <dbReference type="PROSITE" id="PS50011"/>
    </source>
</evidence>
<comment type="similarity">
    <text evidence="2">Belongs to the protein kinase superfamily. TKL Ser/Thr protein kinase family. TGFB receptor subfamily.</text>
</comment>
<keyword evidence="13" id="KW-0675">Receptor</keyword>
<dbReference type="SMART" id="SM00220">
    <property type="entry name" value="S_TKc"/>
    <property type="match status" value="1"/>
</dbReference>